<feature type="transmembrane region" description="Helical" evidence="7">
    <location>
        <begin position="83"/>
        <end position="102"/>
    </location>
</feature>
<feature type="transmembrane region" description="Helical" evidence="7">
    <location>
        <begin position="333"/>
        <end position="351"/>
    </location>
</feature>
<feature type="transmembrane region" description="Helical" evidence="7">
    <location>
        <begin position="59"/>
        <end position="76"/>
    </location>
</feature>
<feature type="transmembrane region" description="Helical" evidence="7">
    <location>
        <begin position="422"/>
        <end position="441"/>
    </location>
</feature>
<feature type="transmembrane region" description="Helical" evidence="7">
    <location>
        <begin position="170"/>
        <end position="189"/>
    </location>
</feature>
<feature type="transmembrane region" description="Helical" evidence="7">
    <location>
        <begin position="142"/>
        <end position="164"/>
    </location>
</feature>
<feature type="transmembrane region" description="Helical" evidence="7">
    <location>
        <begin position="308"/>
        <end position="326"/>
    </location>
</feature>
<evidence type="ECO:0000313" key="10">
    <source>
        <dbReference type="Proteomes" id="UP001143463"/>
    </source>
</evidence>
<dbReference type="EMBL" id="BSFQ01000008">
    <property type="protein sequence ID" value="GLL11384.1"/>
    <property type="molecule type" value="Genomic_DNA"/>
</dbReference>
<dbReference type="Pfam" id="PF07690">
    <property type="entry name" value="MFS_1"/>
    <property type="match status" value="1"/>
</dbReference>
<dbReference type="CDD" id="cd17321">
    <property type="entry name" value="MFS_MMR_MDR_like"/>
    <property type="match status" value="1"/>
</dbReference>
<dbReference type="GO" id="GO:0005886">
    <property type="term" value="C:plasma membrane"/>
    <property type="evidence" value="ECO:0007669"/>
    <property type="project" value="UniProtKB-SubCell"/>
</dbReference>
<feature type="transmembrane region" description="Helical" evidence="7">
    <location>
        <begin position="270"/>
        <end position="296"/>
    </location>
</feature>
<reference evidence="9" key="1">
    <citation type="journal article" date="2014" name="Int. J. Syst. Evol. Microbiol.">
        <title>Complete genome sequence of Corynebacterium casei LMG S-19264T (=DSM 44701T), isolated from a smear-ripened cheese.</title>
        <authorList>
            <consortium name="US DOE Joint Genome Institute (JGI-PGF)"/>
            <person name="Walter F."/>
            <person name="Albersmeier A."/>
            <person name="Kalinowski J."/>
            <person name="Ruckert C."/>
        </authorList>
    </citation>
    <scope>NUCLEOTIDE SEQUENCE</scope>
    <source>
        <strain evidence="9">VKM Ac-1069</strain>
    </source>
</reference>
<evidence type="ECO:0000256" key="6">
    <source>
        <dbReference type="SAM" id="MobiDB-lite"/>
    </source>
</evidence>
<comment type="caution">
    <text evidence="9">The sequence shown here is derived from an EMBL/GenBank/DDBJ whole genome shotgun (WGS) entry which is preliminary data.</text>
</comment>
<evidence type="ECO:0000256" key="5">
    <source>
        <dbReference type="ARBA" id="ARBA00023136"/>
    </source>
</evidence>
<keyword evidence="2" id="KW-0813">Transport</keyword>
<dbReference type="Proteomes" id="UP001143463">
    <property type="component" value="Unassembled WGS sequence"/>
</dbReference>
<dbReference type="InterPro" id="IPR020846">
    <property type="entry name" value="MFS_dom"/>
</dbReference>
<dbReference type="Gene3D" id="1.20.1720.10">
    <property type="entry name" value="Multidrug resistance protein D"/>
    <property type="match status" value="1"/>
</dbReference>
<feature type="transmembrane region" description="Helical" evidence="7">
    <location>
        <begin position="238"/>
        <end position="258"/>
    </location>
</feature>
<dbReference type="PANTHER" id="PTHR42718:SF9">
    <property type="entry name" value="MAJOR FACILITATOR SUPERFAMILY MULTIDRUG TRANSPORTER MFSC"/>
    <property type="match status" value="1"/>
</dbReference>
<sequence length="470" mass="46174">MPSVDGMSTSLRTGPWTLVAASLGFGVVQLDVTAVNVAVEPIGRALGGGVAGGQWVVDAYTVTFAALILTAGALGDRLGARRLFAGGFVLFTLASVACGMAPGLGTLIAARAVQGIGAAVLVPCSLALVAHAHPAPAARARAVGIWAAGASVALSAGPLLGGLLVQVAGWRTLFLINVPLGIAGLLLTARRVRETPASGARGVDLSGQAAAATALAALAGATILGGAAGFAAPAVLCLYGLAVLAGIAFVVVETRTPAPMLPPALFRRPVFAAASAMGLLVNVAFYGLIFVIGLYLQQVLGRSPLVTGLAFAPTTVAVGFANLLAARLGGPHRTIVVGSALLAAGCLTVIATDAVVVGLAVAGFGLGLVVPAMTAALLGSVEPARSGVAAGTLNTARQAGSVLGVGLFGALAARGLHTGLHAALLISVAIAVAVAGLALPLRPKISDGRPPRVRSSRGRAVAARRRSAAG</sequence>
<dbReference type="AlphaFoldDB" id="A0A9W6NW03"/>
<dbReference type="Gene3D" id="1.20.1250.20">
    <property type="entry name" value="MFS general substrate transporter like domains"/>
    <property type="match status" value="1"/>
</dbReference>
<keyword evidence="10" id="KW-1185">Reference proteome</keyword>
<feature type="domain" description="Major facilitator superfamily (MFS) profile" evidence="8">
    <location>
        <begin position="17"/>
        <end position="446"/>
    </location>
</feature>
<dbReference type="InterPro" id="IPR011701">
    <property type="entry name" value="MFS"/>
</dbReference>
<dbReference type="PANTHER" id="PTHR42718">
    <property type="entry name" value="MAJOR FACILITATOR SUPERFAMILY MULTIDRUG TRANSPORTER MFSC"/>
    <property type="match status" value="1"/>
</dbReference>
<protein>
    <submittedName>
        <fullName evidence="9">MFS transporter</fullName>
    </submittedName>
</protein>
<feature type="transmembrane region" description="Helical" evidence="7">
    <location>
        <begin position="209"/>
        <end position="232"/>
    </location>
</feature>
<evidence type="ECO:0000256" key="4">
    <source>
        <dbReference type="ARBA" id="ARBA00022989"/>
    </source>
</evidence>
<feature type="transmembrane region" description="Helical" evidence="7">
    <location>
        <begin position="399"/>
        <end position="416"/>
    </location>
</feature>
<keyword evidence="5 7" id="KW-0472">Membrane</keyword>
<feature type="compositionally biased region" description="Basic residues" evidence="6">
    <location>
        <begin position="451"/>
        <end position="470"/>
    </location>
</feature>
<reference evidence="9" key="2">
    <citation type="submission" date="2023-01" db="EMBL/GenBank/DDBJ databases">
        <authorList>
            <person name="Sun Q."/>
            <person name="Evtushenko L."/>
        </authorList>
    </citation>
    <scope>NUCLEOTIDE SEQUENCE</scope>
    <source>
        <strain evidence="9">VKM Ac-1069</strain>
    </source>
</reference>
<keyword evidence="3 7" id="KW-0812">Transmembrane</keyword>
<evidence type="ECO:0000256" key="3">
    <source>
        <dbReference type="ARBA" id="ARBA00022692"/>
    </source>
</evidence>
<evidence type="ECO:0000256" key="2">
    <source>
        <dbReference type="ARBA" id="ARBA00022448"/>
    </source>
</evidence>
<evidence type="ECO:0000256" key="1">
    <source>
        <dbReference type="ARBA" id="ARBA00004651"/>
    </source>
</evidence>
<dbReference type="PROSITE" id="PS50850">
    <property type="entry name" value="MFS"/>
    <property type="match status" value="1"/>
</dbReference>
<feature type="transmembrane region" description="Helical" evidence="7">
    <location>
        <begin position="108"/>
        <end position="130"/>
    </location>
</feature>
<evidence type="ECO:0000256" key="7">
    <source>
        <dbReference type="SAM" id="Phobius"/>
    </source>
</evidence>
<proteinExistence type="predicted"/>
<evidence type="ECO:0000259" key="8">
    <source>
        <dbReference type="PROSITE" id="PS50850"/>
    </source>
</evidence>
<dbReference type="InterPro" id="IPR036259">
    <property type="entry name" value="MFS_trans_sf"/>
</dbReference>
<comment type="subcellular location">
    <subcellularLocation>
        <location evidence="1">Cell membrane</location>
        <topology evidence="1">Multi-pass membrane protein</topology>
    </subcellularLocation>
</comment>
<name>A0A9W6NW03_9PSEU</name>
<keyword evidence="4 7" id="KW-1133">Transmembrane helix</keyword>
<gene>
    <name evidence="9" type="ORF">GCM10017577_25250</name>
</gene>
<accession>A0A9W6NW03</accession>
<organism evidence="9 10">
    <name type="scientific">Pseudonocardia halophobica</name>
    <dbReference type="NCBI Taxonomy" id="29401"/>
    <lineage>
        <taxon>Bacteria</taxon>
        <taxon>Bacillati</taxon>
        <taxon>Actinomycetota</taxon>
        <taxon>Actinomycetes</taxon>
        <taxon>Pseudonocardiales</taxon>
        <taxon>Pseudonocardiaceae</taxon>
        <taxon>Pseudonocardia</taxon>
    </lineage>
</organism>
<feature type="region of interest" description="Disordered" evidence="6">
    <location>
        <begin position="448"/>
        <end position="470"/>
    </location>
</feature>
<evidence type="ECO:0000313" key="9">
    <source>
        <dbReference type="EMBL" id="GLL11384.1"/>
    </source>
</evidence>
<dbReference type="GO" id="GO:0022857">
    <property type="term" value="F:transmembrane transporter activity"/>
    <property type="evidence" value="ECO:0007669"/>
    <property type="project" value="InterPro"/>
</dbReference>
<feature type="transmembrane region" description="Helical" evidence="7">
    <location>
        <begin position="357"/>
        <end position="378"/>
    </location>
</feature>
<dbReference type="SUPFAM" id="SSF103473">
    <property type="entry name" value="MFS general substrate transporter"/>
    <property type="match status" value="1"/>
</dbReference>